<feature type="domain" description="Fe2OG dioxygenase" evidence="2">
    <location>
        <begin position="150"/>
        <end position="252"/>
    </location>
</feature>
<evidence type="ECO:0000313" key="3">
    <source>
        <dbReference type="EMBL" id="GJE87369.1"/>
    </source>
</evidence>
<dbReference type="PANTHER" id="PTHR33099">
    <property type="entry name" value="FE2OG DIOXYGENASE DOMAIN-CONTAINING PROTEIN"/>
    <property type="match status" value="1"/>
</dbReference>
<comment type="caution">
    <text evidence="3">The sequence shown here is derived from an EMBL/GenBank/DDBJ whole genome shotgun (WGS) entry which is preliminary data.</text>
</comment>
<keyword evidence="4" id="KW-1185">Reference proteome</keyword>
<feature type="compositionally biased region" description="Acidic residues" evidence="1">
    <location>
        <begin position="7"/>
        <end position="21"/>
    </location>
</feature>
<name>A0A9P3LAB6_9APHY</name>
<evidence type="ECO:0000259" key="2">
    <source>
        <dbReference type="PROSITE" id="PS51471"/>
    </source>
</evidence>
<evidence type="ECO:0000313" key="4">
    <source>
        <dbReference type="Proteomes" id="UP000703269"/>
    </source>
</evidence>
<dbReference type="Proteomes" id="UP000703269">
    <property type="component" value="Unassembled WGS sequence"/>
</dbReference>
<dbReference type="InterPro" id="IPR005123">
    <property type="entry name" value="Oxoglu/Fe-dep_dioxygenase_dom"/>
</dbReference>
<organism evidence="3 4">
    <name type="scientific">Phanerochaete sordida</name>
    <dbReference type="NCBI Taxonomy" id="48140"/>
    <lineage>
        <taxon>Eukaryota</taxon>
        <taxon>Fungi</taxon>
        <taxon>Dikarya</taxon>
        <taxon>Basidiomycota</taxon>
        <taxon>Agaricomycotina</taxon>
        <taxon>Agaricomycetes</taxon>
        <taxon>Polyporales</taxon>
        <taxon>Phanerochaetaceae</taxon>
        <taxon>Phanerochaete</taxon>
    </lineage>
</organism>
<sequence length="1107" mass="123892">MGRFDCTDDEELEEEETDGYSDEGSPQRDDEKKLTGDVRADLEHILTSRNLDWNFAFAFQQAYPDAPNPVLRLADLGTIGLPVNAREAEAIKSRAVQAPFGMGERTVVDKTVRDTWEMDSKQVTFGSPRWDEFLQRAVQDVCKALNVNYKTNRPRCELHKLLLYETGSHFLPHVDTEKADGMFATMIIILPSEYTGGSAHLSHSGLSIEYDCSATCLDQTVVLAWYTDVKHEIKPVTSGYRLALSYNLIHTTQAPRPALALDPTISTRLSTVLATWQGAKGRRAPQKILYFLNHSYSHANFHAGALKGADAQKAAILASLAPQHEFALGLANVSCRLAGAADDEYGRGRGDVDFGEIQDSDITVEHFVDMAGNLLAPLLEFDEESETVPAELMDEIGRGPCEKENYEAYTGNEAGSLERWYRRSVLVIWPERNRAAMLHGGKAGFARAAAAVENSSSKKPSPAERTLIDVLLCHEYGDDAQVARLCAQAALKWKDVELWRKVVEHYAPKRGVDVLPIDMYLEAAKVLGFKHVKAAFERVLCADNRNTPRFNFLTAIEVWMSTRPPALRKKASKEVKPWLTIQRKVAVASLTKPDQSECTVLVSAARQLGGMEYLKDHMIPQLLSISDCSFLVKFARAIHEEASFEQPSKDELTRTLLATAIKRTTFYPPLELKDKSARYDMAQCCALAPSYAEACVQIGHIDLANTIFTHFTGIATSHPKRKLTVQGFAADAMLPLVTVVLQGEDTMSKCMNTPEFLELRRTTVKLCMDYLVTTSYAVRRELVRQLAEAIAPRDKSADLLISFVIPALKSTSWPDLQSRVVVDEFRRVAHRSSYPDDYKDHTLGRCLVTIADKYLKGVQLHDVDTIIAELTWGAGVNQKLAQRVLNRVFTAGPWASAHITGIFLPLVPKLRAWAVQSDQLDALAIPFQKIVGSWADTIFGPPPSLPGAQLTELDSLQRWTCTCTNCVRVRRFIDRDTSQSDYFRHTPAAETAHVVEEVKKYASHLVKCDTWNVMDPCRLRVDKSDTIRTYSVWNVNRYQGRQMLRDMSSDDQDLRRLLGDQYAKIATVLAAKPAVSAQPVVFPTAASVYKRRADEGYHFGPRKKRRR</sequence>
<dbReference type="OrthoDB" id="3269573at2759"/>
<feature type="region of interest" description="Disordered" evidence="1">
    <location>
        <begin position="1"/>
        <end position="33"/>
    </location>
</feature>
<dbReference type="PANTHER" id="PTHR33099:SF7">
    <property type="entry name" value="MYND-TYPE DOMAIN-CONTAINING PROTEIN"/>
    <property type="match status" value="1"/>
</dbReference>
<dbReference type="AlphaFoldDB" id="A0A9P3LAB6"/>
<evidence type="ECO:0000256" key="1">
    <source>
        <dbReference type="SAM" id="MobiDB-lite"/>
    </source>
</evidence>
<accession>A0A9P3LAB6</accession>
<dbReference type="EMBL" id="BPQB01000006">
    <property type="protein sequence ID" value="GJE87369.1"/>
    <property type="molecule type" value="Genomic_DNA"/>
</dbReference>
<dbReference type="Gene3D" id="2.60.120.620">
    <property type="entry name" value="q2cbj1_9rhob like domain"/>
    <property type="match status" value="1"/>
</dbReference>
<gene>
    <name evidence="3" type="ORF">PsYK624_034520</name>
</gene>
<reference evidence="3 4" key="1">
    <citation type="submission" date="2021-08" db="EMBL/GenBank/DDBJ databases">
        <title>Draft Genome Sequence of Phanerochaete sordida strain YK-624.</title>
        <authorList>
            <person name="Mori T."/>
            <person name="Dohra H."/>
            <person name="Suzuki T."/>
            <person name="Kawagishi H."/>
            <person name="Hirai H."/>
        </authorList>
    </citation>
    <scope>NUCLEOTIDE SEQUENCE [LARGE SCALE GENOMIC DNA]</scope>
    <source>
        <strain evidence="3 4">YK-624</strain>
    </source>
</reference>
<dbReference type="PROSITE" id="PS51471">
    <property type="entry name" value="FE2OG_OXY"/>
    <property type="match status" value="1"/>
</dbReference>
<proteinExistence type="predicted"/>
<protein>
    <submittedName>
        <fullName evidence="3">2OG-Fe(II) oxygenase</fullName>
    </submittedName>
</protein>